<keyword evidence="6" id="KW-0418">Kinase</keyword>
<evidence type="ECO:0000256" key="3">
    <source>
        <dbReference type="ARBA" id="ARBA00022597"/>
    </source>
</evidence>
<dbReference type="Gene3D" id="3.40.50.2300">
    <property type="match status" value="1"/>
</dbReference>
<evidence type="ECO:0000256" key="4">
    <source>
        <dbReference type="ARBA" id="ARBA00022679"/>
    </source>
</evidence>
<dbReference type="AlphaFoldDB" id="A0A6J5Z9H9"/>
<evidence type="ECO:0000256" key="2">
    <source>
        <dbReference type="ARBA" id="ARBA00022553"/>
    </source>
</evidence>
<evidence type="ECO:0000256" key="5">
    <source>
        <dbReference type="ARBA" id="ARBA00022683"/>
    </source>
</evidence>
<dbReference type="CDD" id="cd05569">
    <property type="entry name" value="PTS_IIB_fructose"/>
    <property type="match status" value="1"/>
</dbReference>
<keyword evidence="3" id="KW-0762">Sugar transport</keyword>
<dbReference type="PROSITE" id="PS51099">
    <property type="entry name" value="PTS_EIIB_TYPE_2"/>
    <property type="match status" value="1"/>
</dbReference>
<dbReference type="GO" id="GO:0005886">
    <property type="term" value="C:plasma membrane"/>
    <property type="evidence" value="ECO:0007669"/>
    <property type="project" value="TreeGrafter"/>
</dbReference>
<evidence type="ECO:0000256" key="1">
    <source>
        <dbReference type="ARBA" id="ARBA00022448"/>
    </source>
</evidence>
<proteinExistence type="predicted"/>
<organism evidence="8">
    <name type="scientific">freshwater metagenome</name>
    <dbReference type="NCBI Taxonomy" id="449393"/>
    <lineage>
        <taxon>unclassified sequences</taxon>
        <taxon>metagenomes</taxon>
        <taxon>ecological metagenomes</taxon>
    </lineage>
</organism>
<protein>
    <submittedName>
        <fullName evidence="8">Unannotated protein</fullName>
    </submittedName>
</protein>
<dbReference type="GO" id="GO:0022877">
    <property type="term" value="F:protein-N(PI)-phosphohistidine-fructose phosphotransferase system transporter activity"/>
    <property type="evidence" value="ECO:0007669"/>
    <property type="project" value="InterPro"/>
</dbReference>
<dbReference type="SUPFAM" id="SSF52794">
    <property type="entry name" value="PTS system IIB component-like"/>
    <property type="match status" value="1"/>
</dbReference>
<evidence type="ECO:0000256" key="6">
    <source>
        <dbReference type="ARBA" id="ARBA00022777"/>
    </source>
</evidence>
<name>A0A6J5Z9H9_9ZZZZ</name>
<evidence type="ECO:0000259" key="7">
    <source>
        <dbReference type="PROSITE" id="PS51099"/>
    </source>
</evidence>
<evidence type="ECO:0000313" key="8">
    <source>
        <dbReference type="EMBL" id="CAB4337189.1"/>
    </source>
</evidence>
<feature type="domain" description="PTS EIIB type-2" evidence="7">
    <location>
        <begin position="1"/>
        <end position="98"/>
    </location>
</feature>
<dbReference type="Pfam" id="PF02302">
    <property type="entry name" value="PTS_IIB"/>
    <property type="match status" value="1"/>
</dbReference>
<dbReference type="NCBIfam" id="TIGR00829">
    <property type="entry name" value="FRU"/>
    <property type="match status" value="1"/>
</dbReference>
<dbReference type="InterPro" id="IPR003501">
    <property type="entry name" value="PTS_EIIB_2/3"/>
</dbReference>
<dbReference type="InterPro" id="IPR036095">
    <property type="entry name" value="PTS_EIIB-like_sf"/>
</dbReference>
<gene>
    <name evidence="8" type="ORF">UFOPK3770_00659</name>
</gene>
<dbReference type="InterPro" id="IPR050864">
    <property type="entry name" value="Bacterial_PTS_Sugar_Transport"/>
</dbReference>
<sequence length="103" mass="10976">MKIIAVTSCATGIAHTYMAAEALERAAKAAGHEVWVETQGAGGYKPLSQELIDAADVVIFATDVGVRDKERFENSKTVQSIPKTAIKDAKGLIEQAEKLVSES</sequence>
<dbReference type="PANTHER" id="PTHR30505:SF0">
    <property type="entry name" value="FRUCTOSE-LIKE PTS SYSTEM EIIBC COMPONENT-RELATED"/>
    <property type="match status" value="1"/>
</dbReference>
<dbReference type="GO" id="GO:0016301">
    <property type="term" value="F:kinase activity"/>
    <property type="evidence" value="ECO:0007669"/>
    <property type="project" value="UniProtKB-KW"/>
</dbReference>
<dbReference type="EMBL" id="CAESAJ010000057">
    <property type="protein sequence ID" value="CAB4337189.1"/>
    <property type="molecule type" value="Genomic_DNA"/>
</dbReference>
<dbReference type="InterPro" id="IPR013011">
    <property type="entry name" value="PTS_EIIB_2"/>
</dbReference>
<dbReference type="GO" id="GO:0090563">
    <property type="term" value="F:protein-phosphocysteine-sugar phosphotransferase activity"/>
    <property type="evidence" value="ECO:0007669"/>
    <property type="project" value="TreeGrafter"/>
</dbReference>
<keyword evidence="1" id="KW-0813">Transport</keyword>
<dbReference type="PANTHER" id="PTHR30505">
    <property type="entry name" value="FRUCTOSE-LIKE PERMEASE"/>
    <property type="match status" value="1"/>
</dbReference>
<keyword evidence="2" id="KW-0597">Phosphoprotein</keyword>
<dbReference type="GO" id="GO:0009401">
    <property type="term" value="P:phosphoenolpyruvate-dependent sugar phosphotransferase system"/>
    <property type="evidence" value="ECO:0007669"/>
    <property type="project" value="UniProtKB-KW"/>
</dbReference>
<reference evidence="8" key="1">
    <citation type="submission" date="2020-05" db="EMBL/GenBank/DDBJ databases">
        <authorList>
            <person name="Chiriac C."/>
            <person name="Salcher M."/>
            <person name="Ghai R."/>
            <person name="Kavagutti S V."/>
        </authorList>
    </citation>
    <scope>NUCLEOTIDE SEQUENCE</scope>
</reference>
<keyword evidence="5" id="KW-0598">Phosphotransferase system</keyword>
<accession>A0A6J5Z9H9</accession>
<dbReference type="InterPro" id="IPR003353">
    <property type="entry name" value="PTS_IIB_fruc"/>
</dbReference>
<keyword evidence="4" id="KW-0808">Transferase</keyword>